<name>A0ABW2Q6W7_9MICO</name>
<sequence>MDQWLELHELRTRDLIREAEAVHRRRTARTSRTTPFAPVRRRAASDTI</sequence>
<reference evidence="3" key="1">
    <citation type="journal article" date="2019" name="Int. J. Syst. Evol. Microbiol.">
        <title>The Global Catalogue of Microorganisms (GCM) 10K type strain sequencing project: providing services to taxonomists for standard genome sequencing and annotation.</title>
        <authorList>
            <consortium name="The Broad Institute Genomics Platform"/>
            <consortium name="The Broad Institute Genome Sequencing Center for Infectious Disease"/>
            <person name="Wu L."/>
            <person name="Ma J."/>
        </authorList>
    </citation>
    <scope>NUCLEOTIDE SEQUENCE [LARGE SCALE GENOMIC DNA]</scope>
    <source>
        <strain evidence="3">JCM 1490</strain>
    </source>
</reference>
<gene>
    <name evidence="2" type="ORF">ACFQQL_01170</name>
</gene>
<organism evidence="2 3">
    <name type="scientific">Georgenia alba</name>
    <dbReference type="NCBI Taxonomy" id="2233858"/>
    <lineage>
        <taxon>Bacteria</taxon>
        <taxon>Bacillati</taxon>
        <taxon>Actinomycetota</taxon>
        <taxon>Actinomycetes</taxon>
        <taxon>Micrococcales</taxon>
        <taxon>Bogoriellaceae</taxon>
        <taxon>Georgenia</taxon>
    </lineage>
</organism>
<dbReference type="RefSeq" id="WP_382390413.1">
    <property type="nucleotide sequence ID" value="NZ_JBHTCQ010000001.1"/>
</dbReference>
<evidence type="ECO:0000313" key="3">
    <source>
        <dbReference type="Proteomes" id="UP001596455"/>
    </source>
</evidence>
<protein>
    <submittedName>
        <fullName evidence="2">Uncharacterized protein</fullName>
    </submittedName>
</protein>
<evidence type="ECO:0000256" key="1">
    <source>
        <dbReference type="SAM" id="MobiDB-lite"/>
    </source>
</evidence>
<accession>A0ABW2Q6W7</accession>
<comment type="caution">
    <text evidence="2">The sequence shown here is derived from an EMBL/GenBank/DDBJ whole genome shotgun (WGS) entry which is preliminary data.</text>
</comment>
<feature type="region of interest" description="Disordered" evidence="1">
    <location>
        <begin position="26"/>
        <end position="48"/>
    </location>
</feature>
<evidence type="ECO:0000313" key="2">
    <source>
        <dbReference type="EMBL" id="MFC7403702.1"/>
    </source>
</evidence>
<keyword evidence="3" id="KW-1185">Reference proteome</keyword>
<dbReference type="EMBL" id="JBHTCQ010000001">
    <property type="protein sequence ID" value="MFC7403702.1"/>
    <property type="molecule type" value="Genomic_DNA"/>
</dbReference>
<dbReference type="Proteomes" id="UP001596455">
    <property type="component" value="Unassembled WGS sequence"/>
</dbReference>
<proteinExistence type="predicted"/>